<dbReference type="OMA" id="AKCGHEN"/>
<dbReference type="Gene3D" id="3.90.70.10">
    <property type="entry name" value="Cysteine proteinases"/>
    <property type="match status" value="1"/>
</dbReference>
<name>L2GN09_VITCO</name>
<dbReference type="GO" id="GO:0005829">
    <property type="term" value="C:cytosol"/>
    <property type="evidence" value="ECO:0007669"/>
    <property type="project" value="TreeGrafter"/>
</dbReference>
<dbReference type="InterPro" id="IPR028889">
    <property type="entry name" value="USP"/>
</dbReference>
<organism evidence="2 3">
    <name type="scientific">Vittaforma corneae (strain ATCC 50505)</name>
    <name type="common">Microsporidian parasite</name>
    <name type="synonym">Nosema corneum</name>
    <dbReference type="NCBI Taxonomy" id="993615"/>
    <lineage>
        <taxon>Eukaryota</taxon>
        <taxon>Fungi</taxon>
        <taxon>Fungi incertae sedis</taxon>
        <taxon>Microsporidia</taxon>
        <taxon>Nosematidae</taxon>
        <taxon>Vittaforma</taxon>
    </lineage>
</organism>
<dbReference type="PROSITE" id="PS50235">
    <property type="entry name" value="USP_3"/>
    <property type="match status" value="1"/>
</dbReference>
<dbReference type="InterPro" id="IPR050164">
    <property type="entry name" value="Peptidase_C19"/>
</dbReference>
<dbReference type="STRING" id="993615.L2GN09"/>
<gene>
    <name evidence="2" type="ORF">VICG_00683</name>
</gene>
<dbReference type="RefSeq" id="XP_007604134.1">
    <property type="nucleotide sequence ID" value="XM_007604072.1"/>
</dbReference>
<evidence type="ECO:0000259" key="1">
    <source>
        <dbReference type="PROSITE" id="PS50235"/>
    </source>
</evidence>
<dbReference type="InParanoid" id="L2GN09"/>
<dbReference type="Pfam" id="PF00443">
    <property type="entry name" value="UCH"/>
    <property type="match status" value="1"/>
</dbReference>
<keyword evidence="3" id="KW-1185">Reference proteome</keyword>
<dbReference type="InterPro" id="IPR038765">
    <property type="entry name" value="Papain-like_cys_pep_sf"/>
</dbReference>
<protein>
    <recommendedName>
        <fullName evidence="1">USP domain-containing protein</fullName>
    </recommendedName>
</protein>
<dbReference type="GO" id="GO:0005634">
    <property type="term" value="C:nucleus"/>
    <property type="evidence" value="ECO:0007669"/>
    <property type="project" value="TreeGrafter"/>
</dbReference>
<dbReference type="CDD" id="cd02257">
    <property type="entry name" value="Peptidase_C19"/>
    <property type="match status" value="1"/>
</dbReference>
<proteinExistence type="predicted"/>
<reference evidence="3" key="1">
    <citation type="submission" date="2011-05" db="EMBL/GenBank/DDBJ databases">
        <title>The genome sequence of Vittaforma corneae strain ATCC 50505.</title>
        <authorList>
            <consortium name="The Broad Institute Genome Sequencing Platform"/>
            <person name="Cuomo C."/>
            <person name="Didier E."/>
            <person name="Bowers L."/>
            <person name="Young S.K."/>
            <person name="Zeng Q."/>
            <person name="Gargeya S."/>
            <person name="Fitzgerald M."/>
            <person name="Haas B."/>
            <person name="Abouelleil A."/>
            <person name="Alvarado L."/>
            <person name="Arachchi H.M."/>
            <person name="Berlin A."/>
            <person name="Chapman S.B."/>
            <person name="Gearin G."/>
            <person name="Goldberg J."/>
            <person name="Griggs A."/>
            <person name="Gujja S."/>
            <person name="Hansen M."/>
            <person name="Heiman D."/>
            <person name="Howarth C."/>
            <person name="Larimer J."/>
            <person name="Lui A."/>
            <person name="MacDonald P.J.P."/>
            <person name="McCowen C."/>
            <person name="Montmayeur A."/>
            <person name="Murphy C."/>
            <person name="Neiman D."/>
            <person name="Pearson M."/>
            <person name="Priest M."/>
            <person name="Roberts A."/>
            <person name="Saif S."/>
            <person name="Shea T."/>
            <person name="Sisk P."/>
            <person name="Stolte C."/>
            <person name="Sykes S."/>
            <person name="Wortman J."/>
            <person name="Nusbaum C."/>
            <person name="Birren B."/>
        </authorList>
    </citation>
    <scope>NUCLEOTIDE SEQUENCE [LARGE SCALE GENOMIC DNA]</scope>
    <source>
        <strain evidence="3">ATCC 50505</strain>
    </source>
</reference>
<dbReference type="OrthoDB" id="289038at2759"/>
<dbReference type="SUPFAM" id="SSF54001">
    <property type="entry name" value="Cysteine proteinases"/>
    <property type="match status" value="1"/>
</dbReference>
<dbReference type="PANTHER" id="PTHR24006">
    <property type="entry name" value="UBIQUITIN CARBOXYL-TERMINAL HYDROLASE"/>
    <property type="match status" value="1"/>
</dbReference>
<feature type="non-terminal residue" evidence="2">
    <location>
        <position position="1"/>
    </location>
</feature>
<sequence>VKNDEIKTFDDLSSITHASVKSDILGIVNEGLNCYISSVLHLLSESFKDCDLSDHFMICDSNPSTCLACQLIKILNEMKMVKNEIRSVRITGLLDCIYEQMGYFNARDQEDCSEFLQKLLERLECFEECMLLPKITDRFDYQIKTVINCPTNTIRPVSAHCLECSQPDIVNLEGKILYTPFTKSIKKSLESQIESSRIACKCGNETYSRCYFSKLSDFLILSVGRYKHDDQKCIKIEDPINSSVFELKDGANSTKFEIIGCICHKGSEMVSGHYTWWVKYNGNFYTANDSIISPSDEKYSQNGSLFLLKVTKEQK</sequence>
<dbReference type="Proteomes" id="UP000011082">
    <property type="component" value="Unassembled WGS sequence"/>
</dbReference>
<evidence type="ECO:0000313" key="2">
    <source>
        <dbReference type="EMBL" id="ELA42283.1"/>
    </source>
</evidence>
<accession>L2GN09</accession>
<dbReference type="EMBL" id="JH370133">
    <property type="protein sequence ID" value="ELA42283.1"/>
    <property type="molecule type" value="Genomic_DNA"/>
</dbReference>
<dbReference type="GeneID" id="19881399"/>
<feature type="domain" description="USP" evidence="1">
    <location>
        <begin position="25"/>
        <end position="310"/>
    </location>
</feature>
<dbReference type="VEuPathDB" id="MicrosporidiaDB:VICG_00683"/>
<dbReference type="GO" id="GO:0004843">
    <property type="term" value="F:cysteine-type deubiquitinase activity"/>
    <property type="evidence" value="ECO:0007669"/>
    <property type="project" value="InterPro"/>
</dbReference>
<dbReference type="InterPro" id="IPR001394">
    <property type="entry name" value="Peptidase_C19_UCH"/>
</dbReference>
<evidence type="ECO:0000313" key="3">
    <source>
        <dbReference type="Proteomes" id="UP000011082"/>
    </source>
</evidence>
<dbReference type="AlphaFoldDB" id="L2GN09"/>
<dbReference type="GO" id="GO:0016579">
    <property type="term" value="P:protein deubiquitination"/>
    <property type="evidence" value="ECO:0007669"/>
    <property type="project" value="InterPro"/>
</dbReference>
<dbReference type="HOGENOM" id="CLU_884455_0_0_1"/>